<organism evidence="2">
    <name type="scientific">Blastocystis hominis</name>
    <dbReference type="NCBI Taxonomy" id="12968"/>
    <lineage>
        <taxon>Eukaryota</taxon>
        <taxon>Sar</taxon>
        <taxon>Stramenopiles</taxon>
        <taxon>Bigyra</taxon>
        <taxon>Opalozoa</taxon>
        <taxon>Opalinata</taxon>
        <taxon>Blastocystidae</taxon>
        <taxon>Blastocystis</taxon>
    </lineage>
</organism>
<feature type="active site" description="Proton donor" evidence="1">
    <location>
        <position position="11"/>
    </location>
</feature>
<dbReference type="InterPro" id="IPR023214">
    <property type="entry name" value="HAD_sf"/>
</dbReference>
<dbReference type="Gene3D" id="3.40.50.1000">
    <property type="entry name" value="HAD superfamily/HAD-like"/>
    <property type="match status" value="1"/>
</dbReference>
<gene>
    <name evidence="2" type="ORF">GSBLH_T00000684001</name>
</gene>
<sequence>MEKKIIGVDCDEVLCLLMEDFIPKFCKASGLDVKYEEFKEYDLKKYFHITEEKYGKLFAEYCKENPKYLKPVPGAREALMKLSEKYRIILISGRDEKIWKEATEYWLNHNLNGVPYEKFIFANDRYCDNEVAKDRPVKSLLCQEEHISIFIDDRERYVLECVPVCEDCIIFGEYPWTHYGIKEPNVHYCKDWNAVLERLL</sequence>
<dbReference type="InParanoid" id="D8LXM9"/>
<keyword evidence="3" id="KW-1185">Reference proteome</keyword>
<proteinExistence type="predicted"/>
<name>D8LXM9_BLAHO</name>
<dbReference type="OrthoDB" id="10248475at2759"/>
<evidence type="ECO:0000256" key="1">
    <source>
        <dbReference type="PIRSR" id="PIRSR610708-1"/>
    </source>
</evidence>
<reference evidence="2" key="1">
    <citation type="submission" date="2010-02" db="EMBL/GenBank/DDBJ databases">
        <title>Sequencing and annotation of the Blastocystis hominis genome.</title>
        <authorList>
            <person name="Wincker P."/>
        </authorList>
    </citation>
    <scope>NUCLEOTIDE SEQUENCE</scope>
    <source>
        <strain evidence="2">Singapore isolate B</strain>
    </source>
</reference>
<dbReference type="Pfam" id="PF06941">
    <property type="entry name" value="NT5C"/>
    <property type="match status" value="1"/>
</dbReference>
<dbReference type="PANTHER" id="PTHR35134">
    <property type="entry name" value="NUCLEOTIDASE YQFW-RELATED"/>
    <property type="match status" value="1"/>
</dbReference>
<protein>
    <recommendedName>
        <fullName evidence="4">5' nucleotidase</fullName>
    </recommendedName>
</protein>
<dbReference type="PANTHER" id="PTHR35134:SF2">
    <property type="entry name" value="NUCLEOTIDASE YQFW-RELATED"/>
    <property type="match status" value="1"/>
</dbReference>
<dbReference type="AlphaFoldDB" id="D8LXM9"/>
<evidence type="ECO:0008006" key="4">
    <source>
        <dbReference type="Google" id="ProtNLM"/>
    </source>
</evidence>
<dbReference type="SUPFAM" id="SSF56784">
    <property type="entry name" value="HAD-like"/>
    <property type="match status" value="1"/>
</dbReference>
<evidence type="ECO:0000313" key="2">
    <source>
        <dbReference type="EMBL" id="CBK20334.2"/>
    </source>
</evidence>
<dbReference type="GeneID" id="24917983"/>
<accession>D8LXM9</accession>
<dbReference type="EMBL" id="FN668639">
    <property type="protein sequence ID" value="CBK20334.2"/>
    <property type="molecule type" value="Genomic_DNA"/>
</dbReference>
<dbReference type="Proteomes" id="UP000008312">
    <property type="component" value="Unassembled WGS sequence"/>
</dbReference>
<evidence type="ECO:0000313" key="3">
    <source>
        <dbReference type="Proteomes" id="UP000008312"/>
    </source>
</evidence>
<dbReference type="GO" id="GO:0008253">
    <property type="term" value="F:5'-nucleotidase activity"/>
    <property type="evidence" value="ECO:0007669"/>
    <property type="project" value="InterPro"/>
</dbReference>
<dbReference type="InterPro" id="IPR036412">
    <property type="entry name" value="HAD-like_sf"/>
</dbReference>
<dbReference type="GO" id="GO:0009264">
    <property type="term" value="P:deoxyribonucleotide catabolic process"/>
    <property type="evidence" value="ECO:0007669"/>
    <property type="project" value="InterPro"/>
</dbReference>
<dbReference type="RefSeq" id="XP_012894382.1">
    <property type="nucleotide sequence ID" value="XM_013038928.1"/>
</dbReference>
<dbReference type="InterPro" id="IPR052419">
    <property type="entry name" value="5_3-deoxyribonucleotidase-like"/>
</dbReference>
<feature type="active site" description="Nucleophile" evidence="1">
    <location>
        <position position="9"/>
    </location>
</feature>
<dbReference type="InterPro" id="IPR010708">
    <property type="entry name" value="5'(3')-deoxyribonucleotidase"/>
</dbReference>